<name>A0ABX6YW22_9RHOB</name>
<dbReference type="EMBL" id="CP053562">
    <property type="protein sequence ID" value="QPZ91921.1"/>
    <property type="molecule type" value="Genomic_DNA"/>
</dbReference>
<proteinExistence type="predicted"/>
<dbReference type="Proteomes" id="UP000192422">
    <property type="component" value="Chromosome"/>
</dbReference>
<dbReference type="RefSeq" id="WP_165756988.1">
    <property type="nucleotide sequence ID" value="NZ_CP053562.1"/>
</dbReference>
<keyword evidence="2" id="KW-1185">Reference proteome</keyword>
<organism evidence="1 2">
    <name type="scientific">Thioclava electrotropha</name>
    <dbReference type="NCBI Taxonomy" id="1549850"/>
    <lineage>
        <taxon>Bacteria</taxon>
        <taxon>Pseudomonadati</taxon>
        <taxon>Pseudomonadota</taxon>
        <taxon>Alphaproteobacteria</taxon>
        <taxon>Rhodobacterales</taxon>
        <taxon>Paracoccaceae</taxon>
        <taxon>Thioclava</taxon>
    </lineage>
</organism>
<gene>
    <name evidence="1" type="ORF">AKL02_014170</name>
</gene>
<accession>A0ABX6YW22</accession>
<evidence type="ECO:0000313" key="1">
    <source>
        <dbReference type="EMBL" id="QPZ91921.1"/>
    </source>
</evidence>
<evidence type="ECO:0000313" key="2">
    <source>
        <dbReference type="Proteomes" id="UP000192422"/>
    </source>
</evidence>
<reference evidence="1 2" key="1">
    <citation type="submission" date="2020-05" db="EMBL/GenBank/DDBJ databases">
        <title>Thioclava electrotropha strain Elox9 finished genome.</title>
        <authorList>
            <person name="Rowe A.R."/>
            <person name="Wilbanks E.G."/>
        </authorList>
    </citation>
    <scope>NUCLEOTIDE SEQUENCE [LARGE SCALE GENOMIC DNA]</scope>
    <source>
        <strain evidence="1 2">Elox9</strain>
    </source>
</reference>
<sequence length="54" mass="5320">MTRKATAFTALAGLLLLIGADLLGAPINPYQAPPAFAFGSGQVASGGFCGALPN</sequence>
<protein>
    <submittedName>
        <fullName evidence="1">Uncharacterized protein</fullName>
    </submittedName>
</protein>